<evidence type="ECO:0000256" key="9">
    <source>
        <dbReference type="ARBA" id="ARBA00023136"/>
    </source>
</evidence>
<protein>
    <recommendedName>
        <fullName evidence="16">Sodium/solute symporter</fullName>
    </recommendedName>
</protein>
<accession>A0A1A9WCP4</accession>
<keyword evidence="8" id="KW-0406">Ion transport</keyword>
<keyword evidence="9 13" id="KW-0472">Membrane</keyword>
<evidence type="ECO:0000256" key="6">
    <source>
        <dbReference type="ARBA" id="ARBA00022989"/>
    </source>
</evidence>
<evidence type="ECO:0008006" key="16">
    <source>
        <dbReference type="Google" id="ProtNLM"/>
    </source>
</evidence>
<feature type="transmembrane region" description="Helical" evidence="13">
    <location>
        <begin position="569"/>
        <end position="593"/>
    </location>
</feature>
<evidence type="ECO:0000256" key="2">
    <source>
        <dbReference type="ARBA" id="ARBA00006434"/>
    </source>
</evidence>
<evidence type="ECO:0000313" key="14">
    <source>
        <dbReference type="EnsemblMetazoa" id="GBRI014685-PA"/>
    </source>
</evidence>
<feature type="transmembrane region" description="Helical" evidence="13">
    <location>
        <begin position="291"/>
        <end position="309"/>
    </location>
</feature>
<evidence type="ECO:0000256" key="1">
    <source>
        <dbReference type="ARBA" id="ARBA00004651"/>
    </source>
</evidence>
<name>A0A1A9WCP4_9MUSC</name>
<organism evidence="14 15">
    <name type="scientific">Glossina brevipalpis</name>
    <dbReference type="NCBI Taxonomy" id="37001"/>
    <lineage>
        <taxon>Eukaryota</taxon>
        <taxon>Metazoa</taxon>
        <taxon>Ecdysozoa</taxon>
        <taxon>Arthropoda</taxon>
        <taxon>Hexapoda</taxon>
        <taxon>Insecta</taxon>
        <taxon>Pterygota</taxon>
        <taxon>Neoptera</taxon>
        <taxon>Endopterygota</taxon>
        <taxon>Diptera</taxon>
        <taxon>Brachycera</taxon>
        <taxon>Muscomorpha</taxon>
        <taxon>Hippoboscoidea</taxon>
        <taxon>Glossinidae</taxon>
        <taxon>Glossina</taxon>
    </lineage>
</organism>
<dbReference type="PANTHER" id="PTHR42985">
    <property type="entry name" value="SODIUM-COUPLED MONOCARBOXYLATE TRANSPORTER"/>
    <property type="match status" value="1"/>
</dbReference>
<evidence type="ECO:0000256" key="12">
    <source>
        <dbReference type="SAM" id="MobiDB-lite"/>
    </source>
</evidence>
<keyword evidence="5 13" id="KW-0812">Transmembrane</keyword>
<feature type="transmembrane region" description="Helical" evidence="13">
    <location>
        <begin position="461"/>
        <end position="480"/>
    </location>
</feature>
<feature type="transmembrane region" description="Helical" evidence="13">
    <location>
        <begin position="138"/>
        <end position="159"/>
    </location>
</feature>
<comment type="subcellular location">
    <subcellularLocation>
        <location evidence="1">Cell membrane</location>
        <topology evidence="1">Multi-pass membrane protein</topology>
    </subcellularLocation>
</comment>
<dbReference type="Gene3D" id="1.20.1730.10">
    <property type="entry name" value="Sodium/glucose cotransporter"/>
    <property type="match status" value="1"/>
</dbReference>
<feature type="transmembrane region" description="Helical" evidence="13">
    <location>
        <begin position="330"/>
        <end position="356"/>
    </location>
</feature>
<evidence type="ECO:0000256" key="3">
    <source>
        <dbReference type="ARBA" id="ARBA00022448"/>
    </source>
</evidence>
<dbReference type="GO" id="GO:0005886">
    <property type="term" value="C:plasma membrane"/>
    <property type="evidence" value="ECO:0007669"/>
    <property type="project" value="UniProtKB-SubCell"/>
</dbReference>
<keyword evidence="4" id="KW-1003">Cell membrane</keyword>
<dbReference type="NCBIfam" id="TIGR00813">
    <property type="entry name" value="sss"/>
    <property type="match status" value="1"/>
</dbReference>
<feature type="transmembrane region" description="Helical" evidence="13">
    <location>
        <begin position="492"/>
        <end position="510"/>
    </location>
</feature>
<comment type="similarity">
    <text evidence="2 11">Belongs to the sodium:solute symporter (SSF) (TC 2.A.21) family.</text>
</comment>
<dbReference type="GO" id="GO:0006814">
    <property type="term" value="P:sodium ion transport"/>
    <property type="evidence" value="ECO:0007669"/>
    <property type="project" value="UniProtKB-KW"/>
</dbReference>
<reference evidence="15" key="1">
    <citation type="submission" date="2014-03" db="EMBL/GenBank/DDBJ databases">
        <authorList>
            <person name="Aksoy S."/>
            <person name="Warren W."/>
            <person name="Wilson R.K."/>
        </authorList>
    </citation>
    <scope>NUCLEOTIDE SEQUENCE [LARGE SCALE GENOMIC DNA]</scope>
    <source>
        <strain evidence="15">IAEA</strain>
    </source>
</reference>
<feature type="transmembrane region" description="Helical" evidence="13">
    <location>
        <begin position="435"/>
        <end position="455"/>
    </location>
</feature>
<dbReference type="InterPro" id="IPR001734">
    <property type="entry name" value="Na/solute_symporter"/>
</dbReference>
<evidence type="ECO:0000256" key="10">
    <source>
        <dbReference type="ARBA" id="ARBA00023201"/>
    </source>
</evidence>
<proteinExistence type="inferred from homology"/>
<feature type="transmembrane region" description="Helical" evidence="13">
    <location>
        <begin position="109"/>
        <end position="132"/>
    </location>
</feature>
<keyword evidence="6 13" id="KW-1133">Transmembrane helix</keyword>
<evidence type="ECO:0000256" key="4">
    <source>
        <dbReference type="ARBA" id="ARBA00022475"/>
    </source>
</evidence>
<evidence type="ECO:0000256" key="13">
    <source>
        <dbReference type="SAM" id="Phobius"/>
    </source>
</evidence>
<dbReference type="Pfam" id="PF00474">
    <property type="entry name" value="SSF"/>
    <property type="match status" value="1"/>
</dbReference>
<dbReference type="PROSITE" id="PS50283">
    <property type="entry name" value="NA_SOLUT_SYMP_3"/>
    <property type="match status" value="1"/>
</dbReference>
<dbReference type="Proteomes" id="UP000091820">
    <property type="component" value="Unassembled WGS sequence"/>
</dbReference>
<dbReference type="CDD" id="cd11492">
    <property type="entry name" value="SLC5sbd_NIS-SMVT"/>
    <property type="match status" value="1"/>
</dbReference>
<feature type="transmembrane region" description="Helical" evidence="13">
    <location>
        <begin position="18"/>
        <end position="37"/>
    </location>
</feature>
<evidence type="ECO:0000256" key="11">
    <source>
        <dbReference type="RuleBase" id="RU362091"/>
    </source>
</evidence>
<dbReference type="InterPro" id="IPR038377">
    <property type="entry name" value="Na/Glc_symporter_sf"/>
</dbReference>
<reference evidence="14" key="2">
    <citation type="submission" date="2020-05" db="UniProtKB">
        <authorList>
            <consortium name="EnsemblMetazoa"/>
        </authorList>
    </citation>
    <scope>IDENTIFICATION</scope>
    <source>
        <strain evidence="14">IAEA</strain>
    </source>
</reference>
<dbReference type="PANTHER" id="PTHR42985:SF5">
    <property type="entry name" value="FI02094P-RELATED"/>
    <property type="match status" value="1"/>
</dbReference>
<feature type="transmembrane region" description="Helical" evidence="13">
    <location>
        <begin position="237"/>
        <end position="256"/>
    </location>
</feature>
<dbReference type="AlphaFoldDB" id="A0A1A9WCP4"/>
<evidence type="ECO:0000256" key="8">
    <source>
        <dbReference type="ARBA" id="ARBA00023065"/>
    </source>
</evidence>
<keyword evidence="15" id="KW-1185">Reference proteome</keyword>
<keyword evidence="3" id="KW-0813">Transport</keyword>
<keyword evidence="10" id="KW-0739">Sodium transport</keyword>
<dbReference type="PROSITE" id="PS51257">
    <property type="entry name" value="PROKAR_LIPOPROTEIN"/>
    <property type="match status" value="1"/>
</dbReference>
<evidence type="ECO:0000313" key="15">
    <source>
        <dbReference type="Proteomes" id="UP000091820"/>
    </source>
</evidence>
<sequence length="644" mass="70616">MNVDEVRKTLQRFGWADYLVFTLMLASCAVIGIHFALKMRRKSKKTPNIKDAEDDYLVGGRKMKLFPITMSLISRSPSSSSPSPSSPSSSSSSSSSPSPSSSSSPPSSLSFSSSSFISGITLLGTTTDVYLYGTQYMYTIGSLLIMGLIMYSVFLPVFHELKLISTYEYLEARFDKRTRLLGSTLFIFGSMAWLPIVIYVPAIAFNQATGINIHQITPLVCLVCIFYTCVGGLKAVVWTDVVQTIIMLGAMTLVLVKGTIEIGGPGVVLRKALESGRIEPPNFTLDLTERYTAYSLFIGGIAHWLKSNAINQNMIQRYLALPTLKMARTAVWTFITGIIIFLLICGYCGLLIYATYSECDPLQTKLTQHKDQLLPLLVMDTLGDFPGLPGLFVAGVFSAALSSLSTGLNSMSAVILEDFFKSWVNTPLTATQIAYIMRSVVVIFGAICVGLVFVVEKLGTVLQLSITLSSVSNGPLLGIFTAGVMLPWVEELGILFGGIISLIFMIWLCVNAKLSEAKGIKIDIRKPSSTAGCNYTFSDFAALSLVADNSTETIKEVSPPGFHIYNISFLYYTMLGALITISIASIASFCLGFNKVEHVEPKLLSPFVRRWLDRRKEKKSKIHLSRNTKLKSVKVQVKQNETKA</sequence>
<feature type="transmembrane region" description="Helical" evidence="13">
    <location>
        <begin position="211"/>
        <end position="230"/>
    </location>
</feature>
<evidence type="ECO:0000256" key="5">
    <source>
        <dbReference type="ARBA" id="ARBA00022692"/>
    </source>
</evidence>
<keyword evidence="7" id="KW-0915">Sodium</keyword>
<dbReference type="STRING" id="37001.A0A1A9WCP4"/>
<feature type="transmembrane region" description="Helical" evidence="13">
    <location>
        <begin position="180"/>
        <end position="205"/>
    </location>
</feature>
<dbReference type="GO" id="GO:0015293">
    <property type="term" value="F:symporter activity"/>
    <property type="evidence" value="ECO:0007669"/>
    <property type="project" value="TreeGrafter"/>
</dbReference>
<evidence type="ECO:0000256" key="7">
    <source>
        <dbReference type="ARBA" id="ARBA00023053"/>
    </source>
</evidence>
<feature type="region of interest" description="Disordered" evidence="12">
    <location>
        <begin position="74"/>
        <end position="108"/>
    </location>
</feature>
<dbReference type="InterPro" id="IPR051163">
    <property type="entry name" value="Sodium:Solute_Symporter_SSF"/>
</dbReference>
<dbReference type="EnsemblMetazoa" id="GBRI014685-RA">
    <property type="protein sequence ID" value="GBRI014685-PA"/>
    <property type="gene ID" value="GBRI014685"/>
</dbReference>
<dbReference type="VEuPathDB" id="VectorBase:GBRI014685"/>